<evidence type="ECO:0000256" key="2">
    <source>
        <dbReference type="ARBA" id="ARBA00010566"/>
    </source>
</evidence>
<dbReference type="Proteomes" id="UP001314681">
    <property type="component" value="Unassembled WGS sequence"/>
</dbReference>
<comment type="pathway">
    <text evidence="1">Carbohydrate metabolism; tricarboxylic acid cycle.</text>
</comment>
<dbReference type="NCBIfam" id="NF010635">
    <property type="entry name" value="PRK14032.1"/>
    <property type="match status" value="1"/>
</dbReference>
<evidence type="ECO:0000256" key="3">
    <source>
        <dbReference type="ARBA" id="ARBA00022679"/>
    </source>
</evidence>
<reference evidence="6 7" key="1">
    <citation type="submission" date="2021-06" db="EMBL/GenBank/DDBJ databases">
        <title>Description of novel taxa of the family Lachnospiraceae.</title>
        <authorList>
            <person name="Chaplin A.V."/>
            <person name="Sokolova S.R."/>
            <person name="Pikina A.P."/>
            <person name="Korzhanova M."/>
            <person name="Belova V."/>
            <person name="Korostin D."/>
            <person name="Efimov B.A."/>
        </authorList>
    </citation>
    <scope>NUCLEOTIDE SEQUENCE [LARGE SCALE GENOMIC DNA]</scope>
    <source>
        <strain evidence="6 7">ASD4241</strain>
    </source>
</reference>
<protein>
    <recommendedName>
        <fullName evidence="5">Citrate synthase</fullName>
    </recommendedName>
</protein>
<dbReference type="SUPFAM" id="SSF48256">
    <property type="entry name" value="Citrate synthase"/>
    <property type="match status" value="1"/>
</dbReference>
<dbReference type="Pfam" id="PF00285">
    <property type="entry name" value="Citrate_synt"/>
    <property type="match status" value="1"/>
</dbReference>
<organism evidence="6 7">
    <name type="scientific">Diplocloster modestus</name>
    <dbReference type="NCBI Taxonomy" id="2850322"/>
    <lineage>
        <taxon>Bacteria</taxon>
        <taxon>Bacillati</taxon>
        <taxon>Bacillota</taxon>
        <taxon>Clostridia</taxon>
        <taxon>Lachnospirales</taxon>
        <taxon>Lachnospiraceae</taxon>
        <taxon>Diplocloster</taxon>
    </lineage>
</organism>
<dbReference type="EMBL" id="JAHQCX010000023">
    <property type="protein sequence ID" value="MBU9728719.1"/>
    <property type="molecule type" value="Genomic_DNA"/>
</dbReference>
<dbReference type="CDD" id="cd06113">
    <property type="entry name" value="citrate_synt_like_1_2"/>
    <property type="match status" value="1"/>
</dbReference>
<evidence type="ECO:0000313" key="6">
    <source>
        <dbReference type="EMBL" id="MBU9728719.1"/>
    </source>
</evidence>
<dbReference type="PRINTS" id="PR00143">
    <property type="entry name" value="CITRTSNTHASE"/>
</dbReference>
<dbReference type="PANTHER" id="PTHR11739:SF4">
    <property type="entry name" value="CITRATE SYNTHASE, PEROXISOMAL"/>
    <property type="match status" value="1"/>
</dbReference>
<evidence type="ECO:0000256" key="1">
    <source>
        <dbReference type="ARBA" id="ARBA00005163"/>
    </source>
</evidence>
<dbReference type="InterPro" id="IPR016143">
    <property type="entry name" value="Citrate_synth-like_sm_a-sub"/>
</dbReference>
<dbReference type="InterPro" id="IPR024176">
    <property type="entry name" value="Citrate_synthase_bac-typ"/>
</dbReference>
<dbReference type="InterPro" id="IPR016142">
    <property type="entry name" value="Citrate_synth-like_lrg_a-sub"/>
</dbReference>
<dbReference type="PIRSF" id="PIRSF001369">
    <property type="entry name" value="Citrate_synth"/>
    <property type="match status" value="1"/>
</dbReference>
<comment type="caution">
    <text evidence="6">The sequence shown here is derived from an EMBL/GenBank/DDBJ whole genome shotgun (WGS) entry which is preliminary data.</text>
</comment>
<gene>
    <name evidence="6" type="ORF">KTH90_22260</name>
</gene>
<comment type="similarity">
    <text evidence="2 5">Belongs to the citrate synthase family.</text>
</comment>
<comment type="catalytic activity">
    <reaction evidence="4">
        <text>oxaloacetate + acetyl-CoA + H2O = citrate + CoA + H(+)</text>
        <dbReference type="Rhea" id="RHEA:16845"/>
        <dbReference type="ChEBI" id="CHEBI:15377"/>
        <dbReference type="ChEBI" id="CHEBI:15378"/>
        <dbReference type="ChEBI" id="CHEBI:16452"/>
        <dbReference type="ChEBI" id="CHEBI:16947"/>
        <dbReference type="ChEBI" id="CHEBI:57287"/>
        <dbReference type="ChEBI" id="CHEBI:57288"/>
        <dbReference type="EC" id="2.3.3.16"/>
    </reaction>
</comment>
<dbReference type="InterPro" id="IPR002020">
    <property type="entry name" value="Citrate_synthase"/>
</dbReference>
<name>A0ABS6KDZ0_9FIRM</name>
<accession>A0ABS6KDZ0</accession>
<dbReference type="Gene3D" id="1.10.230.10">
    <property type="entry name" value="Cytochrome P450-Terp, domain 2"/>
    <property type="match status" value="1"/>
</dbReference>
<evidence type="ECO:0000313" key="7">
    <source>
        <dbReference type="Proteomes" id="UP001314681"/>
    </source>
</evidence>
<evidence type="ECO:0000256" key="5">
    <source>
        <dbReference type="PIRNR" id="PIRNR001369"/>
    </source>
</evidence>
<sequence>MNDNSISKITPEILDLAKMCVDTSLINPELYTKYEVKRGLRDISGKGVLAGLTDISEIRSYTIIDSDMIPCEGKLFYRGIDIEEIVKGFIKENRFGFEEVTYLLLFGNLPNQQELKNFTDLLANYRTLPTSFVRDIIMKAPSADMMNTLARSVLTLYAYDSQAEDTSIPNVLRQSLQMISLFPLLSVYGYQAYSHYHDGKSLFIHSPQPELSTAENILHILRPDSKYTALEAKLLDLALVLHMEHGGGNNSTFTTHVVSSSGTDTYSSVAASLGSLKGPKHGGANIKVVKMFEDMKTTIKDWTDEEEVSLYLRALLHKEAFDKAGLIYGMGHAVYSLSDPRANIFKAFVENLSREKNRMEEFALYSLVERLAPQIISEERKIYKGVSANVDFYSGFVYSMLDLPTELFTPIFAIARIVGWSAHRIEELTNGGKIIRPAYKSIAIHKPYRPLTERE</sequence>
<dbReference type="RefSeq" id="WP_158352770.1">
    <property type="nucleotide sequence ID" value="NZ_JAHQCX010000023.1"/>
</dbReference>
<keyword evidence="3 5" id="KW-0808">Transferase</keyword>
<proteinExistence type="inferred from homology"/>
<dbReference type="InterPro" id="IPR036969">
    <property type="entry name" value="Citrate_synthase_sf"/>
</dbReference>
<evidence type="ECO:0000256" key="4">
    <source>
        <dbReference type="ARBA" id="ARBA00049288"/>
    </source>
</evidence>
<dbReference type="Gene3D" id="1.10.580.10">
    <property type="entry name" value="Citrate Synthase, domain 1"/>
    <property type="match status" value="1"/>
</dbReference>
<dbReference type="PANTHER" id="PTHR11739">
    <property type="entry name" value="CITRATE SYNTHASE"/>
    <property type="match status" value="1"/>
</dbReference>
<keyword evidence="7" id="KW-1185">Reference proteome</keyword>